<organism evidence="2 3">
    <name type="scientific">Leucobacter viscericola</name>
    <dbReference type="NCBI Taxonomy" id="2714935"/>
    <lineage>
        <taxon>Bacteria</taxon>
        <taxon>Bacillati</taxon>
        <taxon>Actinomycetota</taxon>
        <taxon>Actinomycetes</taxon>
        <taxon>Micrococcales</taxon>
        <taxon>Microbacteriaceae</taxon>
        <taxon>Leucobacter</taxon>
    </lineage>
</organism>
<gene>
    <name evidence="2" type="ORF">G7068_14685</name>
</gene>
<dbReference type="EMBL" id="CP049863">
    <property type="protein sequence ID" value="QIK64309.1"/>
    <property type="molecule type" value="Genomic_DNA"/>
</dbReference>
<reference evidence="2 3" key="1">
    <citation type="submission" date="2020-03" db="EMBL/GenBank/DDBJ databases">
        <title>Leucobacter sp. nov., isolated from beetles.</title>
        <authorList>
            <person name="Hyun D.-W."/>
            <person name="Bae J.-W."/>
        </authorList>
    </citation>
    <scope>NUCLEOTIDE SEQUENCE [LARGE SCALE GENOMIC DNA]</scope>
    <source>
        <strain evidence="2 3">HDW9C</strain>
    </source>
</reference>
<protein>
    <recommendedName>
        <fullName evidence="1">tRNA nuclease CdiA C-terminal domain-containing protein</fullName>
    </recommendedName>
</protein>
<dbReference type="KEGG" id="lvi:G7068_14685"/>
<keyword evidence="3" id="KW-1185">Reference proteome</keyword>
<dbReference type="Gene3D" id="3.40.1350.120">
    <property type="match status" value="1"/>
</dbReference>
<dbReference type="Proteomes" id="UP000502677">
    <property type="component" value="Chromosome"/>
</dbReference>
<evidence type="ECO:0000259" key="1">
    <source>
        <dbReference type="Pfam" id="PF18451"/>
    </source>
</evidence>
<sequence>MRPSGSIVVPSGLHVEPHEIATAEKLKQLGYEVVFNRINNAQHAKNPDVTVNGEFWEFKSPQGAGASTISNQFTRGRKQAKILVIDLQRCGLLDSEALAQIGYRFFGQTRIQQVMVFDHMGNVTEFRLADTL</sequence>
<name>A0A6G7XIQ1_9MICO</name>
<dbReference type="RefSeq" id="WP_166292642.1">
    <property type="nucleotide sequence ID" value="NZ_CP049863.1"/>
</dbReference>
<evidence type="ECO:0000313" key="2">
    <source>
        <dbReference type="EMBL" id="QIK64309.1"/>
    </source>
</evidence>
<evidence type="ECO:0000313" key="3">
    <source>
        <dbReference type="Proteomes" id="UP000502677"/>
    </source>
</evidence>
<dbReference type="Pfam" id="PF18451">
    <property type="entry name" value="CdiA_C"/>
    <property type="match status" value="1"/>
</dbReference>
<dbReference type="AlphaFoldDB" id="A0A6G7XIQ1"/>
<feature type="domain" description="tRNA nuclease CdiA C-terminal" evidence="1">
    <location>
        <begin position="45"/>
        <end position="123"/>
    </location>
</feature>
<proteinExistence type="predicted"/>
<accession>A0A6G7XIQ1</accession>
<dbReference type="InterPro" id="IPR040559">
    <property type="entry name" value="CdiA_C"/>
</dbReference>